<proteinExistence type="predicted"/>
<gene>
    <name evidence="1" type="ORF">SV7mr_51130</name>
</gene>
<sequence precursor="true">MVVEKVLVRAEFGQIGRQWILFSFVQLWLLATGTGSAFAQVQLDRFFPPVITTGVQSAAVAEGKFPTWPPTVESSRQDIQIAIGKDSGKLEFTVPKDAAPGVAWIRFFDAESASQLIPILVSRFAVTEEKEPNNERQQANSLHLPAVVAGRLQAGGDSDCYRISVSQGRPLILSATANQLLRSPMDAVLQITDLRGNVLAQSDDQRGLDPQLVFTPAADQELLIRLFAFPSTPNSTVGFAGSPAYVYILNVTQGPFLDHAVVTGSETIPFGYHIDPGSTVQVQRGDQVSPPIASMPDTLGWCFLAGETFGESTYYREAFEAKLPVEVFGHIRRPKESHTVSFAAQSGTKYRAEVRSKGDGFLLDSKLEAVEAKSGTVLASNDDQTRGGYDAAIEFTPKSDGQVDLNLTEMLEAFGPRHFYRLSIRPAVPAYKLSVASDRFVLASDKPLEIPVSIQREFGFAGKVEIKLQGLPAGVTCNPVISESKGETAKSVKLILKSGEIESGHHSIRVIGKQLDVPVDSKDADPSEAAITASFSVRPSIEVNDLWLTLKPTDKAKEQ</sequence>
<dbReference type="Gene3D" id="2.60.120.380">
    <property type="match status" value="1"/>
</dbReference>
<reference evidence="1 2" key="1">
    <citation type="submission" date="2019-02" db="EMBL/GenBank/DDBJ databases">
        <title>Deep-cultivation of Planctomycetes and their phenomic and genomic characterization uncovers novel biology.</title>
        <authorList>
            <person name="Wiegand S."/>
            <person name="Jogler M."/>
            <person name="Boedeker C."/>
            <person name="Pinto D."/>
            <person name="Vollmers J."/>
            <person name="Rivas-Marin E."/>
            <person name="Kohn T."/>
            <person name="Peeters S.H."/>
            <person name="Heuer A."/>
            <person name="Rast P."/>
            <person name="Oberbeckmann S."/>
            <person name="Bunk B."/>
            <person name="Jeske O."/>
            <person name="Meyerdierks A."/>
            <person name="Storesund J.E."/>
            <person name="Kallscheuer N."/>
            <person name="Luecker S."/>
            <person name="Lage O.M."/>
            <person name="Pohl T."/>
            <person name="Merkel B.J."/>
            <person name="Hornburger P."/>
            <person name="Mueller R.-W."/>
            <person name="Bruemmer F."/>
            <person name="Labrenz M."/>
            <person name="Spormann A.M."/>
            <person name="Op den Camp H."/>
            <person name="Overmann J."/>
            <person name="Amann R."/>
            <person name="Jetten M.S.M."/>
            <person name="Mascher T."/>
            <person name="Medema M.H."/>
            <person name="Devos D.P."/>
            <person name="Kaster A.-K."/>
            <person name="Ovreas L."/>
            <person name="Rohde M."/>
            <person name="Galperin M.Y."/>
            <person name="Jogler C."/>
        </authorList>
    </citation>
    <scope>NUCLEOTIDE SEQUENCE [LARGE SCALE GENOMIC DNA]</scope>
    <source>
        <strain evidence="1 2">SV_7m_r</strain>
    </source>
</reference>
<dbReference type="EMBL" id="CP036272">
    <property type="protein sequence ID" value="QDT62563.1"/>
    <property type="molecule type" value="Genomic_DNA"/>
</dbReference>
<evidence type="ECO:0000313" key="2">
    <source>
        <dbReference type="Proteomes" id="UP000315003"/>
    </source>
</evidence>
<evidence type="ECO:0008006" key="3">
    <source>
        <dbReference type="Google" id="ProtNLM"/>
    </source>
</evidence>
<evidence type="ECO:0000313" key="1">
    <source>
        <dbReference type="EMBL" id="QDT62563.1"/>
    </source>
</evidence>
<dbReference type="RefSeq" id="WP_145277404.1">
    <property type="nucleotide sequence ID" value="NZ_CP036272.1"/>
</dbReference>
<accession>A0A517T2F6</accession>
<keyword evidence="2" id="KW-1185">Reference proteome</keyword>
<dbReference type="Proteomes" id="UP000315003">
    <property type="component" value="Chromosome"/>
</dbReference>
<dbReference type="OrthoDB" id="235850at2"/>
<protein>
    <recommendedName>
        <fullName evidence="3">Serine protease</fullName>
    </recommendedName>
</protein>
<organism evidence="1 2">
    <name type="scientific">Stieleria bergensis</name>
    <dbReference type="NCBI Taxonomy" id="2528025"/>
    <lineage>
        <taxon>Bacteria</taxon>
        <taxon>Pseudomonadati</taxon>
        <taxon>Planctomycetota</taxon>
        <taxon>Planctomycetia</taxon>
        <taxon>Pirellulales</taxon>
        <taxon>Pirellulaceae</taxon>
        <taxon>Stieleria</taxon>
    </lineage>
</organism>
<dbReference type="AlphaFoldDB" id="A0A517T2F6"/>
<name>A0A517T2F6_9BACT</name>